<dbReference type="KEGG" id="sapo:SAPIO_CDS8807"/>
<reference evidence="2 3" key="1">
    <citation type="journal article" date="2014" name="Genome Announc.">
        <title>Draft genome sequence of the pathogenic fungus Scedosporium apiospermum.</title>
        <authorList>
            <person name="Vandeputte P."/>
            <person name="Ghamrawi S."/>
            <person name="Rechenmann M."/>
            <person name="Iltis A."/>
            <person name="Giraud S."/>
            <person name="Fleury M."/>
            <person name="Thornton C."/>
            <person name="Delhaes L."/>
            <person name="Meyer W."/>
            <person name="Papon N."/>
            <person name="Bouchara J.P."/>
        </authorList>
    </citation>
    <scope>NUCLEOTIDE SEQUENCE [LARGE SCALE GENOMIC DNA]</scope>
    <source>
        <strain evidence="2 3">IHEM 14462</strain>
    </source>
</reference>
<dbReference type="SUPFAM" id="SSF89372">
    <property type="entry name" value="Fucose-specific lectin"/>
    <property type="match status" value="2"/>
</dbReference>
<dbReference type="GeneID" id="27727879"/>
<dbReference type="OMA" id="NQMYHKW"/>
<protein>
    <submittedName>
        <fullName evidence="2">Sialidase</fullName>
    </submittedName>
</protein>
<dbReference type="AlphaFoldDB" id="A0A084FXQ3"/>
<gene>
    <name evidence="2" type="ORF">SAPIO_CDS8807</name>
</gene>
<comment type="caution">
    <text evidence="2">The sequence shown here is derived from an EMBL/GenBank/DDBJ whole genome shotgun (WGS) entry which is preliminary data.</text>
</comment>
<dbReference type="Proteomes" id="UP000028545">
    <property type="component" value="Unassembled WGS sequence"/>
</dbReference>
<evidence type="ECO:0000313" key="2">
    <source>
        <dbReference type="EMBL" id="KEZ39865.1"/>
    </source>
</evidence>
<dbReference type="Gene3D" id="2.120.10.70">
    <property type="entry name" value="Fucose-specific lectin"/>
    <property type="match status" value="2"/>
</dbReference>
<keyword evidence="3" id="KW-1185">Reference proteome</keyword>
<name>A0A084FXQ3_PSEDA</name>
<organism evidence="2 3">
    <name type="scientific">Pseudallescheria apiosperma</name>
    <name type="common">Scedosporium apiospermum</name>
    <dbReference type="NCBI Taxonomy" id="563466"/>
    <lineage>
        <taxon>Eukaryota</taxon>
        <taxon>Fungi</taxon>
        <taxon>Dikarya</taxon>
        <taxon>Ascomycota</taxon>
        <taxon>Pezizomycotina</taxon>
        <taxon>Sordariomycetes</taxon>
        <taxon>Hypocreomycetidae</taxon>
        <taxon>Microascales</taxon>
        <taxon>Microascaceae</taxon>
        <taxon>Scedosporium</taxon>
    </lineage>
</organism>
<feature type="domain" description="PLL-like beta propeller" evidence="1">
    <location>
        <begin position="23"/>
        <end position="294"/>
    </location>
</feature>
<dbReference type="HOGENOM" id="CLU_059884_2_0_1"/>
<dbReference type="Pfam" id="PF26607">
    <property type="entry name" value="DUF8189"/>
    <property type="match status" value="1"/>
</dbReference>
<dbReference type="VEuPathDB" id="FungiDB:SAPIO_CDS8807"/>
<sequence length="325" mass="35683">MTAPIKHWTTSSTPHLPVVTAGAQDDFFSIYHVGSDNLVYQHYTSDPKLQDWKPKDSVHKIPDSGQIFSNLTAVSLASGRDHIFGRHFHGGVRHLWYDGQKWNSEDLGGQLIGDISAVSWGPSRIDIFGRGMDNAVWTKFWNGSKWSNWASLGGKTPDSPTAVSWGPNRIDIFVRGLDNVVYQQYFNGTAWSGGWGSLGGETVEEVVAVSSGPERLELFVRDFKNGIQFRSFNRQARWSGWSREADAGSTVSKPAAVGFGGNKVVLARQSQDNKLYRKVWNGSSWGVWEKFGDKAITGSPVLHVKGGDKAPAIVVLGDASLAIFA</sequence>
<dbReference type="OrthoDB" id="406838at2759"/>
<dbReference type="InterPro" id="IPR058502">
    <property type="entry name" value="PLL-like_beta-prop"/>
</dbReference>
<evidence type="ECO:0000259" key="1">
    <source>
        <dbReference type="Pfam" id="PF26607"/>
    </source>
</evidence>
<accession>A0A084FXQ3</accession>
<dbReference type="EMBL" id="JOWA01000132">
    <property type="protein sequence ID" value="KEZ39865.1"/>
    <property type="molecule type" value="Genomic_DNA"/>
</dbReference>
<evidence type="ECO:0000313" key="3">
    <source>
        <dbReference type="Proteomes" id="UP000028545"/>
    </source>
</evidence>
<proteinExistence type="predicted"/>
<dbReference type="RefSeq" id="XP_016639664.1">
    <property type="nucleotide sequence ID" value="XM_016790361.1"/>
</dbReference>